<accession>A0A0K2JFF4</accession>
<dbReference type="NCBIfam" id="TIGR01378">
    <property type="entry name" value="thi_PPkinase"/>
    <property type="match status" value="1"/>
</dbReference>
<dbReference type="GO" id="GO:0016301">
    <property type="term" value="F:kinase activity"/>
    <property type="evidence" value="ECO:0007669"/>
    <property type="project" value="UniProtKB-KW"/>
</dbReference>
<dbReference type="PATRIC" id="fig|273035.7.peg.455"/>
<dbReference type="GO" id="GO:0004788">
    <property type="term" value="F:thiamine diphosphokinase activity"/>
    <property type="evidence" value="ECO:0007669"/>
    <property type="project" value="UniProtKB-UniRule"/>
</dbReference>
<dbReference type="InterPro" id="IPR036759">
    <property type="entry name" value="TPK_catalytic_sf"/>
</dbReference>
<evidence type="ECO:0000313" key="8">
    <source>
        <dbReference type="Proteomes" id="UP000062963"/>
    </source>
</evidence>
<dbReference type="SUPFAM" id="SSF63999">
    <property type="entry name" value="Thiamin pyrophosphokinase, catalytic domain"/>
    <property type="match status" value="1"/>
</dbReference>
<sequence>MKANKVLIVCSETNLDLQQYQDYYKIGVERGALDLIKTFDTFDLFCCDQDSLTTTEVKLITSKAKELLIVSQIKDYIDGELALQEALKLKPQEIIFIAQGNRFDMKLSCFNFIYRYNIIFMNDNTYAYLLKPGMNEVYKKVGYRYFSLFSLQAATVTISNLKYNANQLKLSELSPNAVSNEFLTSVGNIDVLTGQVVAIYSK</sequence>
<reference evidence="7 8" key="1">
    <citation type="journal article" date="2015" name="Genome Announc.">
        <title>Complete Genome Sequence of Spiroplasma kunkelii Strain CR2-3x, Causal Agent of Corn Stunt Disease in Zea mays L.</title>
        <authorList>
            <person name="Davis R.E."/>
            <person name="Shao J."/>
            <person name="Dally E.L."/>
            <person name="Zhao Y."/>
            <person name="Gasparich G.E."/>
            <person name="Gaynor B.J."/>
            <person name="Athey J.C."/>
            <person name="Harrison N.A."/>
            <person name="Donofrio N."/>
        </authorList>
    </citation>
    <scope>NUCLEOTIDE SEQUENCE [LARGE SCALE GENOMIC DNA]</scope>
    <source>
        <strain evidence="7 8">CR2-3x</strain>
    </source>
</reference>
<dbReference type="EC" id="2.7.6.2" evidence="5"/>
<proteinExistence type="predicted"/>
<dbReference type="GO" id="GO:0009229">
    <property type="term" value="P:thiamine diphosphate biosynthetic process"/>
    <property type="evidence" value="ECO:0007669"/>
    <property type="project" value="InterPro"/>
</dbReference>
<dbReference type="EMBL" id="CP010899">
    <property type="protein sequence ID" value="ALA97300.1"/>
    <property type="molecule type" value="Genomic_DNA"/>
</dbReference>
<dbReference type="OrthoDB" id="9804377at2"/>
<dbReference type="PANTHER" id="PTHR41299">
    <property type="entry name" value="THIAMINE PYROPHOSPHOKINASE"/>
    <property type="match status" value="1"/>
</dbReference>
<evidence type="ECO:0000256" key="2">
    <source>
        <dbReference type="ARBA" id="ARBA00022741"/>
    </source>
</evidence>
<evidence type="ECO:0000256" key="5">
    <source>
        <dbReference type="NCBIfam" id="TIGR01378"/>
    </source>
</evidence>
<evidence type="ECO:0000256" key="1">
    <source>
        <dbReference type="ARBA" id="ARBA00022679"/>
    </source>
</evidence>
<keyword evidence="4" id="KW-0067">ATP-binding</keyword>
<dbReference type="Gene3D" id="3.40.50.10240">
    <property type="entry name" value="Thiamin pyrophosphokinase, catalytic domain"/>
    <property type="match status" value="1"/>
</dbReference>
<gene>
    <name evidence="7" type="primary">tpk</name>
    <name evidence="7" type="ORF">SKUN_00384</name>
</gene>
<dbReference type="GO" id="GO:0006772">
    <property type="term" value="P:thiamine metabolic process"/>
    <property type="evidence" value="ECO:0007669"/>
    <property type="project" value="UniProtKB-UniRule"/>
</dbReference>
<dbReference type="Proteomes" id="UP000062963">
    <property type="component" value="Chromosome"/>
</dbReference>
<name>A0A0K2JFF4_SPIKU</name>
<dbReference type="Pfam" id="PF04265">
    <property type="entry name" value="TPK_B1_binding"/>
    <property type="match status" value="1"/>
</dbReference>
<keyword evidence="8" id="KW-1185">Reference proteome</keyword>
<evidence type="ECO:0000256" key="4">
    <source>
        <dbReference type="ARBA" id="ARBA00022840"/>
    </source>
</evidence>
<keyword evidence="1" id="KW-0808">Transferase</keyword>
<dbReference type="CDD" id="cd07995">
    <property type="entry name" value="TPK"/>
    <property type="match status" value="1"/>
</dbReference>
<protein>
    <recommendedName>
        <fullName evidence="5">Thiamine diphosphokinase</fullName>
        <ecNumber evidence="5">2.7.6.2</ecNumber>
    </recommendedName>
</protein>
<dbReference type="InterPro" id="IPR007373">
    <property type="entry name" value="Thiamin_PyroPKinase_B1-bd"/>
</dbReference>
<keyword evidence="3 7" id="KW-0418">Kinase</keyword>
<dbReference type="STRING" id="273035.SKUN_00384"/>
<dbReference type="InterPro" id="IPR053149">
    <property type="entry name" value="TPK"/>
</dbReference>
<evidence type="ECO:0000259" key="6">
    <source>
        <dbReference type="SMART" id="SM00983"/>
    </source>
</evidence>
<dbReference type="KEGG" id="skn:SKUN_00384"/>
<dbReference type="GO" id="GO:0005524">
    <property type="term" value="F:ATP binding"/>
    <property type="evidence" value="ECO:0007669"/>
    <property type="project" value="UniProtKB-KW"/>
</dbReference>
<organism evidence="7 8">
    <name type="scientific">Spiroplasma kunkelii CR2-3x</name>
    <dbReference type="NCBI Taxonomy" id="273035"/>
    <lineage>
        <taxon>Bacteria</taxon>
        <taxon>Bacillati</taxon>
        <taxon>Mycoplasmatota</taxon>
        <taxon>Mollicutes</taxon>
        <taxon>Entomoplasmatales</taxon>
        <taxon>Spiroplasmataceae</taxon>
        <taxon>Spiroplasma</taxon>
    </lineage>
</organism>
<keyword evidence="2" id="KW-0547">Nucleotide-binding</keyword>
<evidence type="ECO:0000313" key="7">
    <source>
        <dbReference type="EMBL" id="ALA97300.1"/>
    </source>
</evidence>
<evidence type="ECO:0000256" key="3">
    <source>
        <dbReference type="ARBA" id="ARBA00022777"/>
    </source>
</evidence>
<feature type="domain" description="Thiamin pyrophosphokinase thiamin-binding" evidence="6">
    <location>
        <begin position="133"/>
        <end position="197"/>
    </location>
</feature>
<dbReference type="PANTHER" id="PTHR41299:SF1">
    <property type="entry name" value="THIAMINE PYROPHOSPHOKINASE"/>
    <property type="match status" value="1"/>
</dbReference>
<dbReference type="RefSeq" id="WP_053390616.1">
    <property type="nucleotide sequence ID" value="NZ_CP010899.1"/>
</dbReference>
<dbReference type="InterPro" id="IPR006282">
    <property type="entry name" value="Thi_PPkinase"/>
</dbReference>
<dbReference type="AlphaFoldDB" id="A0A0K2JFF4"/>
<dbReference type="SMART" id="SM00983">
    <property type="entry name" value="TPK_B1_binding"/>
    <property type="match status" value="1"/>
</dbReference>
<dbReference type="GO" id="GO:0030975">
    <property type="term" value="F:thiamine binding"/>
    <property type="evidence" value="ECO:0007669"/>
    <property type="project" value="InterPro"/>
</dbReference>